<dbReference type="AlphaFoldDB" id="A0ABD1ZL69"/>
<dbReference type="Proteomes" id="UP001605036">
    <property type="component" value="Unassembled WGS sequence"/>
</dbReference>
<evidence type="ECO:0000313" key="2">
    <source>
        <dbReference type="Proteomes" id="UP001605036"/>
    </source>
</evidence>
<comment type="caution">
    <text evidence="1">The sequence shown here is derived from an EMBL/GenBank/DDBJ whole genome shotgun (WGS) entry which is preliminary data.</text>
</comment>
<gene>
    <name evidence="1" type="ORF">R1flu_019769</name>
</gene>
<name>A0ABD1ZL69_9MARC</name>
<dbReference type="EMBL" id="JBHFFA010000001">
    <property type="protein sequence ID" value="KAL2651641.1"/>
    <property type="molecule type" value="Genomic_DNA"/>
</dbReference>
<protein>
    <submittedName>
        <fullName evidence="1">Uncharacterized protein</fullName>
    </submittedName>
</protein>
<keyword evidence="2" id="KW-1185">Reference proteome</keyword>
<accession>A0ABD1ZL69</accession>
<reference evidence="1 2" key="1">
    <citation type="submission" date="2024-09" db="EMBL/GenBank/DDBJ databases">
        <title>Chromosome-scale assembly of Riccia fluitans.</title>
        <authorList>
            <person name="Paukszto L."/>
            <person name="Sawicki J."/>
            <person name="Karawczyk K."/>
            <person name="Piernik-Szablinska J."/>
            <person name="Szczecinska M."/>
            <person name="Mazdziarz M."/>
        </authorList>
    </citation>
    <scope>NUCLEOTIDE SEQUENCE [LARGE SCALE GENOMIC DNA]</scope>
    <source>
        <strain evidence="1">Rf_01</strain>
        <tissue evidence="1">Aerial parts of the thallus</tissue>
    </source>
</reference>
<evidence type="ECO:0000313" key="1">
    <source>
        <dbReference type="EMBL" id="KAL2651641.1"/>
    </source>
</evidence>
<organism evidence="1 2">
    <name type="scientific">Riccia fluitans</name>
    <dbReference type="NCBI Taxonomy" id="41844"/>
    <lineage>
        <taxon>Eukaryota</taxon>
        <taxon>Viridiplantae</taxon>
        <taxon>Streptophyta</taxon>
        <taxon>Embryophyta</taxon>
        <taxon>Marchantiophyta</taxon>
        <taxon>Marchantiopsida</taxon>
        <taxon>Marchantiidae</taxon>
        <taxon>Marchantiales</taxon>
        <taxon>Ricciaceae</taxon>
        <taxon>Riccia</taxon>
    </lineage>
</organism>
<sequence length="133" mass="14259">MVTAMGATIPHKLHLCSYVLTDMVPVVGLRFTPLVSQRSLCTLRVGATAVSSELQLHSRFSLQAGRKRDESDGYPRSRARVICAALGDGLSHRETLGISGAGLLGLMLSMNLVSVDEALAGEYADRMYIPVAL</sequence>
<proteinExistence type="predicted"/>